<organism evidence="2 3">
    <name type="scientific">Nephila pilipes</name>
    <name type="common">Giant wood spider</name>
    <name type="synonym">Nephila maculata</name>
    <dbReference type="NCBI Taxonomy" id="299642"/>
    <lineage>
        <taxon>Eukaryota</taxon>
        <taxon>Metazoa</taxon>
        <taxon>Ecdysozoa</taxon>
        <taxon>Arthropoda</taxon>
        <taxon>Chelicerata</taxon>
        <taxon>Arachnida</taxon>
        <taxon>Araneae</taxon>
        <taxon>Araneomorphae</taxon>
        <taxon>Entelegynae</taxon>
        <taxon>Araneoidea</taxon>
        <taxon>Nephilidae</taxon>
        <taxon>Nephila</taxon>
    </lineage>
</organism>
<dbReference type="InterPro" id="IPR024845">
    <property type="entry name" value="NHS-like"/>
</dbReference>
<feature type="region of interest" description="Disordered" evidence="1">
    <location>
        <begin position="474"/>
        <end position="504"/>
    </location>
</feature>
<comment type="caution">
    <text evidence="2">The sequence shown here is derived from an EMBL/GenBank/DDBJ whole genome shotgun (WGS) entry which is preliminary data.</text>
</comment>
<evidence type="ECO:0008006" key="4">
    <source>
        <dbReference type="Google" id="ProtNLM"/>
    </source>
</evidence>
<feature type="region of interest" description="Disordered" evidence="1">
    <location>
        <begin position="222"/>
        <end position="250"/>
    </location>
</feature>
<feature type="compositionally biased region" description="Basic and acidic residues" evidence="1">
    <location>
        <begin position="222"/>
        <end position="241"/>
    </location>
</feature>
<feature type="region of interest" description="Disordered" evidence="1">
    <location>
        <begin position="535"/>
        <end position="577"/>
    </location>
</feature>
<sequence length="1275" mass="142385">MKVEYLRRMDNCVKFDIKVIGLKEAVSSLTGNRTACANIKSNHVSEATDTSIFCTFPRPPEVDRLRQLASGPSPPAFIPSHKVAPEADGEPREVSSSTPTTTHIYCQPLPVQNFYKSQSSSINTEKSNITRNGMTTIKVPSSIVPIDVSGQSFSRMANFRRSLIHVDFFIRRKKKKDKRRNTVTEGDTKELKDVLQNIINEECQRTVLPTFMSEGKHFKCEKDHNSKLHNENNKITGEEKNNNSSEGDASSILIKNFNTLDANSEEKNKINATKNENMKLDSKSQQTTEIMKPSTVSKRKPKSHIPISTVSAAMNVAVEMRQLNGKNKAEDQSSSGNWSYSSDINSSDSENKTNFNENNKYVINTEQNGIDTTVANGKSYRNSSNAMSMNSEEPNSSVIKEMKEMELSSCTSSDNNTVHDDATSNGTSTESDVFFISSDESDDSSDIIFKNNYGSSLSLSTVSDGSLNSLLSQTGTEVTSSTGTLTSIGLEQLPPPPPPPPPAIVAATAAENKITSASDQLDLFNKECKLQKQEKISRIPSSVKSSKEHKSTQKSSKSRKFSKAEKADSLKNSTDNSKNIFSTFINMKSKTREQNKLKSSQNKINKLANQPHFNVYGSSSPKNSKPLSLFLKENISPLKENEPINHLQSFSSNQPKPIQEIQSENKSKHVKSEFSISSNNNSPLHKTHTSAIISSDLDSNNVEVPLKYAHKVTVTPIHRQTVGERNNSIAACKKTLFKDGIYQQQITEANANYKLKPNVLSSADLSAGEVFYCEKSKPQYPTAVQSTKPKLAARVLLDPDGRVVQCTNSLDRRFYHAIPSEKYTNNTNINYPVKYPINREVITSEDRTNLPSRNHNQYSQAPTDRVNRFSNPLVMTNNRPNSIAVAYERQKSKDYETTRYPNFLITPPEQIHSEILHSQTPTRMNMTHTSCSESVYYRSPKEITATNTFQNTHSMLPPNPNISGLPSNEIMLTQRNINLHSKQMEKLDMSSFEGNSCRNTEENFYDSLQRSPQSLLNTEVKPQQSSMSTEDLFAVIHNCKKRMNIKTDSDISLTSSSSRSSSPSYLRPTSSKGALAETGFLSPRNSSSFDSSRDRRSWADFRPTNSIPAERKSLASDRLGPTKPTSMHDFKMLLLQTRSNSQGLGPRKSAVEMLKVPSSHDKTPKITSTPLCFSPCSSISYSVPSSPSSELYLYNGHSTVPFKRNTRARSSLQSRYTMYPPIFEDCSEDSENNREIQKICSETTASNNEQKNTHLQHNVVNSSSENTMQKTRHWL</sequence>
<feature type="compositionally biased region" description="Low complexity" evidence="1">
    <location>
        <begin position="1080"/>
        <end position="1090"/>
    </location>
</feature>
<feature type="compositionally biased region" description="Low complexity" evidence="1">
    <location>
        <begin position="479"/>
        <end position="490"/>
    </location>
</feature>
<gene>
    <name evidence="2" type="primary">NCL1_21929</name>
    <name evidence="2" type="ORF">NPIL_686641</name>
</gene>
<evidence type="ECO:0000313" key="3">
    <source>
        <dbReference type="Proteomes" id="UP000887013"/>
    </source>
</evidence>
<dbReference type="Proteomes" id="UP000887013">
    <property type="component" value="Unassembled WGS sequence"/>
</dbReference>
<reference evidence="2" key="1">
    <citation type="submission" date="2020-08" db="EMBL/GenBank/DDBJ databases">
        <title>Multicomponent nature underlies the extraordinary mechanical properties of spider dragline silk.</title>
        <authorList>
            <person name="Kono N."/>
            <person name="Nakamura H."/>
            <person name="Mori M."/>
            <person name="Yoshida Y."/>
            <person name="Ohtoshi R."/>
            <person name="Malay A.D."/>
            <person name="Moran D.A.P."/>
            <person name="Tomita M."/>
            <person name="Numata K."/>
            <person name="Arakawa K."/>
        </authorList>
    </citation>
    <scope>NUCLEOTIDE SEQUENCE</scope>
</reference>
<feature type="region of interest" description="Disordered" evidence="1">
    <location>
        <begin position="73"/>
        <end position="102"/>
    </location>
</feature>
<feature type="compositionally biased region" description="Polar residues" evidence="1">
    <location>
        <begin position="647"/>
        <end position="662"/>
    </location>
</feature>
<accession>A0A8X6MK42</accession>
<feature type="region of interest" description="Disordered" evidence="1">
    <location>
        <begin position="1244"/>
        <end position="1275"/>
    </location>
</feature>
<feature type="region of interest" description="Disordered" evidence="1">
    <location>
        <begin position="325"/>
        <end position="355"/>
    </location>
</feature>
<feature type="region of interest" description="Disordered" evidence="1">
    <location>
        <begin position="647"/>
        <end position="669"/>
    </location>
</feature>
<feature type="compositionally biased region" description="Polar residues" evidence="1">
    <location>
        <begin position="1244"/>
        <end position="1269"/>
    </location>
</feature>
<dbReference type="Pfam" id="PF15273">
    <property type="entry name" value="NHS"/>
    <property type="match status" value="1"/>
</dbReference>
<feature type="compositionally biased region" description="Low complexity" evidence="1">
    <location>
        <begin position="332"/>
        <end position="348"/>
    </location>
</feature>
<feature type="compositionally biased region" description="Pro residues" evidence="1">
    <location>
        <begin position="493"/>
        <end position="503"/>
    </location>
</feature>
<proteinExistence type="predicted"/>
<evidence type="ECO:0000313" key="2">
    <source>
        <dbReference type="EMBL" id="GFS63501.1"/>
    </source>
</evidence>
<dbReference type="EMBL" id="BMAW01094049">
    <property type="protein sequence ID" value="GFS63501.1"/>
    <property type="molecule type" value="Genomic_DNA"/>
</dbReference>
<feature type="region of interest" description="Disordered" evidence="1">
    <location>
        <begin position="1049"/>
        <end position="1126"/>
    </location>
</feature>
<feature type="compositionally biased region" description="Low complexity" evidence="1">
    <location>
        <begin position="1052"/>
        <end position="1071"/>
    </location>
</feature>
<feature type="compositionally biased region" description="Basic and acidic residues" evidence="1">
    <location>
        <begin position="83"/>
        <end position="93"/>
    </location>
</feature>
<name>A0A8X6MK42_NEPPI</name>
<evidence type="ECO:0000256" key="1">
    <source>
        <dbReference type="SAM" id="MobiDB-lite"/>
    </source>
</evidence>
<protein>
    <recommendedName>
        <fullName evidence="4">WASP family protein member</fullName>
    </recommendedName>
</protein>
<keyword evidence="3" id="KW-1185">Reference proteome</keyword>
<feature type="region of interest" description="Disordered" evidence="1">
    <location>
        <begin position="279"/>
        <end position="305"/>
    </location>
</feature>
<dbReference type="AlphaFoldDB" id="A0A8X6MK42"/>
<feature type="region of interest" description="Disordered" evidence="1">
    <location>
        <begin position="410"/>
        <end position="430"/>
    </location>
</feature>
<dbReference type="OrthoDB" id="1060785at2759"/>